<sequence length="285" mass="31104">MKPVIVRGGGDLATGTIHRLCRSGYPVIILETEQPSAIRRKVSFCEAVYEGRMTVEGITCRLAKDWREAQRTVSPRSPVLLVDPLGDILREYHPDVLIDAILAKRNMGTRRDMGNLTIALGPGFTAGEDAHYVIETMRGHDLGRIISRGSAVPNTGIPGIIEGYGKERVIHAGGTGRFSPLAGIGEWVEKDRLIGKIQNNAGDSKTWIPVRASISGVVRGMIREGFPVTEGFKIADIDPREDAVQYCDTISDKARCIAGSVLELVCAWEKGDAGRYGRFCEGEKK</sequence>
<accession>A0A1M4T5I5</accession>
<protein>
    <submittedName>
        <fullName evidence="1">Xanthine dehydrogenase accessory factor</fullName>
    </submittedName>
</protein>
<reference evidence="1 2" key="1">
    <citation type="submission" date="2016-11" db="EMBL/GenBank/DDBJ databases">
        <authorList>
            <person name="Jaros S."/>
            <person name="Januszkiewicz K."/>
            <person name="Wedrychowicz H."/>
        </authorList>
    </citation>
    <scope>NUCLEOTIDE SEQUENCE [LARGE SCALE GENOMIC DNA]</scope>
    <source>
        <strain evidence="1 2">DSM 17459</strain>
    </source>
</reference>
<gene>
    <name evidence="1" type="ORF">SAMN02745158_00432</name>
</gene>
<evidence type="ECO:0000313" key="1">
    <source>
        <dbReference type="EMBL" id="SHE39588.1"/>
    </source>
</evidence>
<keyword evidence="2" id="KW-1185">Reference proteome</keyword>
<dbReference type="InterPro" id="IPR017695">
    <property type="entry name" value="Se-dep_Mo_hydrolase_YqeB"/>
</dbReference>
<dbReference type="Proteomes" id="UP000184245">
    <property type="component" value="Unassembled WGS sequence"/>
</dbReference>
<proteinExistence type="predicted"/>
<dbReference type="STRING" id="1122155.SAMN02745158_00432"/>
<evidence type="ECO:0000313" key="2">
    <source>
        <dbReference type="Proteomes" id="UP000184245"/>
    </source>
</evidence>
<dbReference type="AlphaFoldDB" id="A0A1M4T5I5"/>
<dbReference type="NCBIfam" id="TIGR03309">
    <property type="entry name" value="matur_yqeB"/>
    <property type="match status" value="1"/>
</dbReference>
<dbReference type="EMBL" id="FQVI01000001">
    <property type="protein sequence ID" value="SHE39588.1"/>
    <property type="molecule type" value="Genomic_DNA"/>
</dbReference>
<dbReference type="RefSeq" id="WP_072848598.1">
    <property type="nucleotide sequence ID" value="NZ_FQVI01000001.1"/>
</dbReference>
<organism evidence="1 2">
    <name type="scientific">Lactonifactor longoviformis DSM 17459</name>
    <dbReference type="NCBI Taxonomy" id="1122155"/>
    <lineage>
        <taxon>Bacteria</taxon>
        <taxon>Bacillati</taxon>
        <taxon>Bacillota</taxon>
        <taxon>Clostridia</taxon>
        <taxon>Eubacteriales</taxon>
        <taxon>Clostridiaceae</taxon>
        <taxon>Lactonifactor</taxon>
    </lineage>
</organism>
<name>A0A1M4T5I5_9CLOT</name>
<dbReference type="OrthoDB" id="9815497at2"/>